<keyword evidence="2" id="KW-1185">Reference proteome</keyword>
<dbReference type="EMBL" id="HG322949">
    <property type="protein sequence ID" value="CDG83466.1"/>
    <property type="molecule type" value="Genomic_DNA"/>
</dbReference>
<accession>W0V6H5</accession>
<protein>
    <submittedName>
        <fullName evidence="1">Uncharacterized protein</fullName>
    </submittedName>
</protein>
<proteinExistence type="predicted"/>
<organism evidence="1 2">
    <name type="scientific">Janthinobacterium agaricidamnosum NBRC 102515 = DSM 9628</name>
    <dbReference type="NCBI Taxonomy" id="1349767"/>
    <lineage>
        <taxon>Bacteria</taxon>
        <taxon>Pseudomonadati</taxon>
        <taxon>Pseudomonadota</taxon>
        <taxon>Betaproteobacteria</taxon>
        <taxon>Burkholderiales</taxon>
        <taxon>Oxalobacteraceae</taxon>
        <taxon>Janthinobacterium</taxon>
    </lineage>
</organism>
<reference evidence="1 2" key="1">
    <citation type="journal article" date="2015" name="Genome Announc.">
        <title>Genome Sequence of Mushroom Soft-Rot Pathogen Janthinobacterium agaricidamnosum.</title>
        <authorList>
            <person name="Graupner K."/>
            <person name="Lackner G."/>
            <person name="Hertweck C."/>
        </authorList>
    </citation>
    <scope>NUCLEOTIDE SEQUENCE [LARGE SCALE GENOMIC DNA]</scope>
    <source>
        <strain evidence="2">NBRC 102515 / DSM 9628</strain>
    </source>
</reference>
<dbReference type="Proteomes" id="UP000027604">
    <property type="component" value="Chromosome I"/>
</dbReference>
<name>W0V6H5_9BURK</name>
<evidence type="ECO:0000313" key="2">
    <source>
        <dbReference type="Proteomes" id="UP000027604"/>
    </source>
</evidence>
<evidence type="ECO:0000313" key="1">
    <source>
        <dbReference type="EMBL" id="CDG83466.1"/>
    </source>
</evidence>
<dbReference type="AlphaFoldDB" id="W0V6H5"/>
<gene>
    <name evidence="1" type="ORF">GJA_2835</name>
</gene>
<dbReference type="KEGG" id="jag:GJA_2835"/>
<sequence length="38" mass="4481">MGSHTKRYKEFFSQDFARMNWAHTILRHVISLNANDTG</sequence>
<dbReference type="HOGENOM" id="CLU_3328837_0_0_4"/>